<dbReference type="EnsemblMetazoa" id="ASIC019648-RA">
    <property type="protein sequence ID" value="ASIC019648-PA"/>
    <property type="gene ID" value="ASIC019648"/>
</dbReference>
<name>A0A084WMY4_ANOSI</name>
<dbReference type="AlphaFoldDB" id="A0A084WMY4"/>
<accession>A0A084WMY4</accession>
<dbReference type="EMBL" id="KE525352">
    <property type="protein sequence ID" value="KFB51578.1"/>
    <property type="molecule type" value="Genomic_DNA"/>
</dbReference>
<keyword evidence="3" id="KW-1185">Reference proteome</keyword>
<evidence type="ECO:0000313" key="3">
    <source>
        <dbReference type="Proteomes" id="UP000030765"/>
    </source>
</evidence>
<gene>
    <name evidence="1" type="ORF">ZHAS_00019648</name>
</gene>
<evidence type="ECO:0000313" key="2">
    <source>
        <dbReference type="EnsemblMetazoa" id="ASIC019648-PA"/>
    </source>
</evidence>
<dbReference type="VEuPathDB" id="VectorBase:ASIC019648"/>
<dbReference type="EMBL" id="ATLV01024538">
    <property type="status" value="NOT_ANNOTATED_CDS"/>
    <property type="molecule type" value="Genomic_DNA"/>
</dbReference>
<proteinExistence type="predicted"/>
<dbReference type="Proteomes" id="UP000030765">
    <property type="component" value="Unassembled WGS sequence"/>
</dbReference>
<evidence type="ECO:0000313" key="1">
    <source>
        <dbReference type="EMBL" id="KFB51578.1"/>
    </source>
</evidence>
<reference evidence="2" key="2">
    <citation type="submission" date="2020-05" db="UniProtKB">
        <authorList>
            <consortium name="EnsemblMetazoa"/>
        </authorList>
    </citation>
    <scope>IDENTIFICATION</scope>
</reference>
<organism evidence="1">
    <name type="scientific">Anopheles sinensis</name>
    <name type="common">Mosquito</name>
    <dbReference type="NCBI Taxonomy" id="74873"/>
    <lineage>
        <taxon>Eukaryota</taxon>
        <taxon>Metazoa</taxon>
        <taxon>Ecdysozoa</taxon>
        <taxon>Arthropoda</taxon>
        <taxon>Hexapoda</taxon>
        <taxon>Insecta</taxon>
        <taxon>Pterygota</taxon>
        <taxon>Neoptera</taxon>
        <taxon>Endopterygota</taxon>
        <taxon>Diptera</taxon>
        <taxon>Nematocera</taxon>
        <taxon>Culicoidea</taxon>
        <taxon>Culicidae</taxon>
        <taxon>Anophelinae</taxon>
        <taxon>Anopheles</taxon>
    </lineage>
</organism>
<sequence>MMDGLSEALHSCEVQMPTVPPTEQMTPRWQCGQEYRFPIGGQNECRPNGVHVKKGAMAFERG</sequence>
<protein>
    <submittedName>
        <fullName evidence="1 2">Uncharacterized protein</fullName>
    </submittedName>
</protein>
<reference evidence="1 3" key="1">
    <citation type="journal article" date="2014" name="BMC Genomics">
        <title>Genome sequence of Anopheles sinensis provides insight into genetics basis of mosquito competence for malaria parasites.</title>
        <authorList>
            <person name="Zhou D."/>
            <person name="Zhang D."/>
            <person name="Ding G."/>
            <person name="Shi L."/>
            <person name="Hou Q."/>
            <person name="Ye Y."/>
            <person name="Xu Y."/>
            <person name="Zhou H."/>
            <person name="Xiong C."/>
            <person name="Li S."/>
            <person name="Yu J."/>
            <person name="Hong S."/>
            <person name="Yu X."/>
            <person name="Zou P."/>
            <person name="Chen C."/>
            <person name="Chang X."/>
            <person name="Wang W."/>
            <person name="Lv Y."/>
            <person name="Sun Y."/>
            <person name="Ma L."/>
            <person name="Shen B."/>
            <person name="Zhu C."/>
        </authorList>
    </citation>
    <scope>NUCLEOTIDE SEQUENCE [LARGE SCALE GENOMIC DNA]</scope>
</reference>